<dbReference type="EMBL" id="CP036281">
    <property type="protein sequence ID" value="QDU79351.1"/>
    <property type="molecule type" value="Genomic_DNA"/>
</dbReference>
<evidence type="ECO:0000313" key="4">
    <source>
        <dbReference type="EMBL" id="QDU79351.1"/>
    </source>
</evidence>
<name>A0A518CJE7_9PLAN</name>
<proteinExistence type="predicted"/>
<feature type="signal peptide" evidence="2">
    <location>
        <begin position="1"/>
        <end position="20"/>
    </location>
</feature>
<dbReference type="PANTHER" id="PTHR43405:SF1">
    <property type="entry name" value="GLYCOSYL HYDROLASE DIGH"/>
    <property type="match status" value="1"/>
</dbReference>
<evidence type="ECO:0000313" key="5">
    <source>
        <dbReference type="Proteomes" id="UP000317178"/>
    </source>
</evidence>
<dbReference type="PANTHER" id="PTHR43405">
    <property type="entry name" value="GLYCOSYL HYDROLASE DIGH"/>
    <property type="match status" value="1"/>
</dbReference>
<sequence length="860" mass="98568" precursor="true">MLWACSLFLLSFLSCWFADSAFSSEPLLRVEMEVDFGKDHGQNLGSLFEVYDADGNVVAGAGFVGTYNSYIRNDRERLHFFLKSAEAKPEVEPLLRVNETTGVYLSDLREQLYARGRSAKDDRFYEWNSESADWNVKEEMTQYDFFVAGKILHVEDRKIDYDGETILDLSDQDLIIGERYYAGGYLFLKTYTAERRLETNQLQAIPWSAYQDDLSIDLEKAIALPLRSDKEFVYSFGQLNGDILAATNTGGVYRFRAAKWEPLVEPIMTTSFQVYAMLNYYDRLLMGHYPTGELYEYDGESLILLEDWPPVLSGVSPSAREAQSLMIYGGDLYVGVWPWAEVWRYDQNQQDWVFAKRMFEHPALTDKVVHPYEDETKGVAEVYNLWGQRVTSLITMHDSLYISTSSKSGFAYDPKFDFLSGEELEDYGRVYRLKQPGQLTVPTTWPEGPQKFLFELDDESMRIMQNGKLIAEQKLSTSELIDQQPQRIVWGRGVYGKLSGDLLSRKSNLDQPVVGAYLNFGKLFQSAGTIPEKQKTIDDALDRFQSSGFNTVYPYVTTTSGKVYYPSELLTENLSADFDCVQYLIDQADNRNLQVFPVFCVLSCGHHHPTGILEQHPEWALRTPEGEPMGHISATNPEARDFITSSIKEFVDRYSTEGILLDYLRYYNRPTLLDAASVEVFDEWKQQQAEQDEAELIQQYKETGITELANQISVAVRRGRPEREIAIYSWGPHVADHHQVAQPWPLWSQRGYIDMVNISGYCYPDNYGDKYLDVFKQRIGTALELNKANHGRADVTFCLGVKTSHGKIQSASWIKDYLHIASELGVDGTLLFTWHTLQPWLDEVDREGYISEFQQELQSP</sequence>
<dbReference type="Gene3D" id="3.20.20.80">
    <property type="entry name" value="Glycosidases"/>
    <property type="match status" value="1"/>
</dbReference>
<protein>
    <recommendedName>
        <fullName evidence="3">Glycosyl hydrolase-like 10 domain-containing protein</fullName>
    </recommendedName>
</protein>
<dbReference type="OrthoDB" id="258852at2"/>
<dbReference type="AlphaFoldDB" id="A0A518CJE7"/>
<dbReference type="KEGG" id="plon:Pla110_10590"/>
<evidence type="ECO:0000259" key="3">
    <source>
        <dbReference type="Pfam" id="PF02638"/>
    </source>
</evidence>
<keyword evidence="5" id="KW-1185">Reference proteome</keyword>
<organism evidence="4 5">
    <name type="scientific">Polystyrenella longa</name>
    <dbReference type="NCBI Taxonomy" id="2528007"/>
    <lineage>
        <taxon>Bacteria</taxon>
        <taxon>Pseudomonadati</taxon>
        <taxon>Planctomycetota</taxon>
        <taxon>Planctomycetia</taxon>
        <taxon>Planctomycetales</taxon>
        <taxon>Planctomycetaceae</taxon>
        <taxon>Polystyrenella</taxon>
    </lineage>
</organism>
<feature type="domain" description="Glycosyl hydrolase-like 10" evidence="3">
    <location>
        <begin position="532"/>
        <end position="759"/>
    </location>
</feature>
<reference evidence="4 5" key="1">
    <citation type="submission" date="2019-02" db="EMBL/GenBank/DDBJ databases">
        <title>Deep-cultivation of Planctomycetes and their phenomic and genomic characterization uncovers novel biology.</title>
        <authorList>
            <person name="Wiegand S."/>
            <person name="Jogler M."/>
            <person name="Boedeker C."/>
            <person name="Pinto D."/>
            <person name="Vollmers J."/>
            <person name="Rivas-Marin E."/>
            <person name="Kohn T."/>
            <person name="Peeters S.H."/>
            <person name="Heuer A."/>
            <person name="Rast P."/>
            <person name="Oberbeckmann S."/>
            <person name="Bunk B."/>
            <person name="Jeske O."/>
            <person name="Meyerdierks A."/>
            <person name="Storesund J.E."/>
            <person name="Kallscheuer N."/>
            <person name="Luecker S."/>
            <person name="Lage O.M."/>
            <person name="Pohl T."/>
            <person name="Merkel B.J."/>
            <person name="Hornburger P."/>
            <person name="Mueller R.-W."/>
            <person name="Bruemmer F."/>
            <person name="Labrenz M."/>
            <person name="Spormann A.M."/>
            <person name="Op den Camp H."/>
            <person name="Overmann J."/>
            <person name="Amann R."/>
            <person name="Jetten M.S.M."/>
            <person name="Mascher T."/>
            <person name="Medema M.H."/>
            <person name="Devos D.P."/>
            <person name="Kaster A.-K."/>
            <person name="Ovreas L."/>
            <person name="Rohde M."/>
            <person name="Galperin M.Y."/>
            <person name="Jogler C."/>
        </authorList>
    </citation>
    <scope>NUCLEOTIDE SEQUENCE [LARGE SCALE GENOMIC DNA]</scope>
    <source>
        <strain evidence="4 5">Pla110</strain>
    </source>
</reference>
<feature type="chain" id="PRO_5021890625" description="Glycosyl hydrolase-like 10 domain-containing protein" evidence="2">
    <location>
        <begin position="21"/>
        <end position="860"/>
    </location>
</feature>
<dbReference type="SUPFAM" id="SSF51445">
    <property type="entry name" value="(Trans)glycosidases"/>
    <property type="match status" value="1"/>
</dbReference>
<gene>
    <name evidence="4" type="ORF">Pla110_10590</name>
</gene>
<dbReference type="Pfam" id="PF02638">
    <property type="entry name" value="GHL10"/>
    <property type="match status" value="1"/>
</dbReference>
<dbReference type="InterPro" id="IPR003790">
    <property type="entry name" value="GHL10"/>
</dbReference>
<keyword evidence="1 2" id="KW-0732">Signal</keyword>
<accession>A0A518CJE7</accession>
<evidence type="ECO:0000256" key="2">
    <source>
        <dbReference type="SAM" id="SignalP"/>
    </source>
</evidence>
<dbReference type="Proteomes" id="UP000317178">
    <property type="component" value="Chromosome"/>
</dbReference>
<dbReference type="InterPro" id="IPR017853">
    <property type="entry name" value="GH"/>
</dbReference>
<evidence type="ECO:0000256" key="1">
    <source>
        <dbReference type="ARBA" id="ARBA00022729"/>
    </source>
</evidence>
<dbReference type="InterPro" id="IPR052177">
    <property type="entry name" value="Divisome_Glycosyl_Hydrolase"/>
</dbReference>